<protein>
    <submittedName>
        <fullName evidence="2">Uncharacterized protein</fullName>
    </submittedName>
</protein>
<evidence type="ECO:0000313" key="3">
    <source>
        <dbReference type="Proteomes" id="UP000177061"/>
    </source>
</evidence>
<name>A0A1G2FFN8_9BACT</name>
<proteinExistence type="predicted"/>
<keyword evidence="1" id="KW-0472">Membrane</keyword>
<reference evidence="2 3" key="1">
    <citation type="journal article" date="2016" name="Nat. Commun.">
        <title>Thousands of microbial genomes shed light on interconnected biogeochemical processes in an aquifer system.</title>
        <authorList>
            <person name="Anantharaman K."/>
            <person name="Brown C.T."/>
            <person name="Hug L.A."/>
            <person name="Sharon I."/>
            <person name="Castelle C.J."/>
            <person name="Probst A.J."/>
            <person name="Thomas B.C."/>
            <person name="Singh A."/>
            <person name="Wilkins M.J."/>
            <person name="Karaoz U."/>
            <person name="Brodie E.L."/>
            <person name="Williams K.H."/>
            <person name="Hubbard S.S."/>
            <person name="Banfield J.F."/>
        </authorList>
    </citation>
    <scope>NUCLEOTIDE SEQUENCE [LARGE SCALE GENOMIC DNA]</scope>
</reference>
<accession>A0A1G2FFN8</accession>
<dbReference type="Proteomes" id="UP000177061">
    <property type="component" value="Unassembled WGS sequence"/>
</dbReference>
<comment type="caution">
    <text evidence="2">The sequence shown here is derived from an EMBL/GenBank/DDBJ whole genome shotgun (WGS) entry which is preliminary data.</text>
</comment>
<keyword evidence="1" id="KW-1133">Transmembrane helix</keyword>
<dbReference type="AlphaFoldDB" id="A0A1G2FFN8"/>
<feature type="transmembrane region" description="Helical" evidence="1">
    <location>
        <begin position="39"/>
        <end position="60"/>
    </location>
</feature>
<organism evidence="2 3">
    <name type="scientific">Candidatus Portnoybacteria bacterium RIFCSPHIGHO2_12_FULL_38_9</name>
    <dbReference type="NCBI Taxonomy" id="1801997"/>
    <lineage>
        <taxon>Bacteria</taxon>
        <taxon>Candidatus Portnoyibacteriota</taxon>
    </lineage>
</organism>
<dbReference type="EMBL" id="MHNB01000019">
    <property type="protein sequence ID" value="OGZ36886.1"/>
    <property type="molecule type" value="Genomic_DNA"/>
</dbReference>
<evidence type="ECO:0000313" key="2">
    <source>
        <dbReference type="EMBL" id="OGZ36886.1"/>
    </source>
</evidence>
<sequence length="289" mass="34126">MTTSTYNLIIQQTTIDNIISEVQKLITQYQIEKWYREDWFIATFATINGVIIATIIGLLIKRSENKKKINTLTKNIYNEIVIAKILTDKIIPGTEKVLEDFTNYYNNNSFVNHPNLQHIRSYSMNCYQTISNSDIFYLLDNNTIRKILVYYEHLISLSRRSKSLDRKFSIFYKNLYSTENRNPTVSGEDIINILAEHIREAKILVKAGHELTAKLIVKYRTDEMDSENRKKLKITTKRFKEKIKKMDKNQIIDTEDLAKELNCGIIDVYVLIIKSKKFKWKDYGKYELY</sequence>
<evidence type="ECO:0000256" key="1">
    <source>
        <dbReference type="SAM" id="Phobius"/>
    </source>
</evidence>
<keyword evidence="1" id="KW-0812">Transmembrane</keyword>
<dbReference type="STRING" id="1801997.A3J64_03555"/>
<gene>
    <name evidence="2" type="ORF">A3J64_03555</name>
</gene>